<evidence type="ECO:0000259" key="10">
    <source>
        <dbReference type="Pfam" id="PF04552"/>
    </source>
</evidence>
<comment type="caution">
    <text evidence="12">The sequence shown here is derived from an EMBL/GenBank/DDBJ whole genome shotgun (WGS) entry which is preliminary data.</text>
</comment>
<evidence type="ECO:0000313" key="13">
    <source>
        <dbReference type="Proteomes" id="UP000034954"/>
    </source>
</evidence>
<feature type="domain" description="RNA polymerase sigma factor 54 core-binding" evidence="11">
    <location>
        <begin position="115"/>
        <end position="305"/>
    </location>
</feature>
<evidence type="ECO:0000256" key="7">
    <source>
        <dbReference type="ARBA" id="ARBA00023125"/>
    </source>
</evidence>
<dbReference type="NCBIfam" id="TIGR02395">
    <property type="entry name" value="rpoN_sigma"/>
    <property type="match status" value="1"/>
</dbReference>
<feature type="region of interest" description="Disordered" evidence="9">
    <location>
        <begin position="97"/>
        <end position="119"/>
    </location>
</feature>
<dbReference type="GO" id="GO:0001216">
    <property type="term" value="F:DNA-binding transcription activator activity"/>
    <property type="evidence" value="ECO:0007669"/>
    <property type="project" value="InterPro"/>
</dbReference>
<dbReference type="Proteomes" id="UP000034954">
    <property type="component" value="Unassembled WGS sequence"/>
</dbReference>
<keyword evidence="8" id="KW-0804">Transcription</keyword>
<dbReference type="Gene3D" id="1.10.10.1330">
    <property type="entry name" value="RNA polymerase sigma-54 factor, core-binding domain"/>
    <property type="match status" value="1"/>
</dbReference>
<keyword evidence="3" id="KW-0808">Transferase</keyword>
<dbReference type="InterPro" id="IPR007634">
    <property type="entry name" value="RNA_pol_sigma_54_DNA-bd"/>
</dbReference>
<dbReference type="AlphaFoldDB" id="A0A0M2UXA8"/>
<keyword evidence="7" id="KW-0238">DNA-binding</keyword>
<protein>
    <submittedName>
        <fullName evidence="12">RNA polymerase sigma-54 factor RpoN</fullName>
    </submittedName>
</protein>
<dbReference type="Pfam" id="PF04963">
    <property type="entry name" value="Sigma54_CBD"/>
    <property type="match status" value="1"/>
</dbReference>
<evidence type="ECO:0000256" key="1">
    <source>
        <dbReference type="ARBA" id="ARBA00008798"/>
    </source>
</evidence>
<feature type="domain" description="RNA polymerase sigma factor 54 DNA-binding" evidence="10">
    <location>
        <begin position="320"/>
        <end position="477"/>
    </location>
</feature>
<feature type="region of interest" description="Disordered" evidence="9">
    <location>
        <begin position="57"/>
        <end position="80"/>
    </location>
</feature>
<dbReference type="EMBL" id="LAQJ01000121">
    <property type="protein sequence ID" value="KKO20200.1"/>
    <property type="molecule type" value="Genomic_DNA"/>
</dbReference>
<dbReference type="Pfam" id="PF04552">
    <property type="entry name" value="Sigma54_DBD"/>
    <property type="match status" value="1"/>
</dbReference>
<accession>A0A0M2UXA8</accession>
<evidence type="ECO:0000256" key="9">
    <source>
        <dbReference type="SAM" id="MobiDB-lite"/>
    </source>
</evidence>
<evidence type="ECO:0000256" key="2">
    <source>
        <dbReference type="ARBA" id="ARBA00022478"/>
    </source>
</evidence>
<evidence type="ECO:0000259" key="11">
    <source>
        <dbReference type="Pfam" id="PF04963"/>
    </source>
</evidence>
<dbReference type="PRINTS" id="PR00045">
    <property type="entry name" value="SIGMA54FCT"/>
</dbReference>
<organism evidence="12 13">
    <name type="scientific">Candidatus Brocadia fulgida</name>
    <dbReference type="NCBI Taxonomy" id="380242"/>
    <lineage>
        <taxon>Bacteria</taxon>
        <taxon>Pseudomonadati</taxon>
        <taxon>Planctomycetota</taxon>
        <taxon>Candidatus Brocadiia</taxon>
        <taxon>Candidatus Brocadiales</taxon>
        <taxon>Candidatus Brocadiaceae</taxon>
        <taxon>Candidatus Brocadia</taxon>
    </lineage>
</organism>
<dbReference type="GO" id="GO:0003677">
    <property type="term" value="F:DNA binding"/>
    <property type="evidence" value="ECO:0007669"/>
    <property type="project" value="UniProtKB-KW"/>
</dbReference>
<evidence type="ECO:0000256" key="6">
    <source>
        <dbReference type="ARBA" id="ARBA00023082"/>
    </source>
</evidence>
<gene>
    <name evidence="12" type="ORF">BROFUL_01050</name>
</gene>
<dbReference type="GO" id="GO:0016779">
    <property type="term" value="F:nucleotidyltransferase activity"/>
    <property type="evidence" value="ECO:0007669"/>
    <property type="project" value="UniProtKB-KW"/>
</dbReference>
<name>A0A0M2UXA8_9BACT</name>
<proteinExistence type="inferred from homology"/>
<dbReference type="PANTHER" id="PTHR32248:SF4">
    <property type="entry name" value="RNA POLYMERASE SIGMA-54 FACTOR"/>
    <property type="match status" value="1"/>
</dbReference>
<dbReference type="Pfam" id="PF00309">
    <property type="entry name" value="Sigma54_AID"/>
    <property type="match status" value="1"/>
</dbReference>
<dbReference type="InterPro" id="IPR007046">
    <property type="entry name" value="RNA_pol_sigma_54_core-bd"/>
</dbReference>
<dbReference type="InterPro" id="IPR000394">
    <property type="entry name" value="RNA_pol_sigma_54"/>
</dbReference>
<keyword evidence="5" id="KW-0805">Transcription regulation</keyword>
<keyword evidence="6" id="KW-0731">Sigma factor</keyword>
<dbReference type="PROSITE" id="PS50044">
    <property type="entry name" value="SIGMA54_3"/>
    <property type="match status" value="1"/>
</dbReference>
<dbReference type="PANTHER" id="PTHR32248">
    <property type="entry name" value="RNA POLYMERASE SIGMA-54 FACTOR"/>
    <property type="match status" value="1"/>
</dbReference>
<dbReference type="Gene3D" id="1.10.10.60">
    <property type="entry name" value="Homeodomain-like"/>
    <property type="match status" value="1"/>
</dbReference>
<evidence type="ECO:0000256" key="3">
    <source>
        <dbReference type="ARBA" id="ARBA00022679"/>
    </source>
</evidence>
<dbReference type="InterPro" id="IPR038709">
    <property type="entry name" value="RpoN_core-bd_sf"/>
</dbReference>
<dbReference type="PIRSF" id="PIRSF000774">
    <property type="entry name" value="RpoN"/>
    <property type="match status" value="1"/>
</dbReference>
<dbReference type="GO" id="GO:0000428">
    <property type="term" value="C:DNA-directed RNA polymerase complex"/>
    <property type="evidence" value="ECO:0007669"/>
    <property type="project" value="UniProtKB-KW"/>
</dbReference>
<feature type="compositionally biased region" description="Basic and acidic residues" evidence="9">
    <location>
        <begin position="103"/>
        <end position="114"/>
    </location>
</feature>
<dbReference type="PATRIC" id="fig|380242.3.peg.1312"/>
<keyword evidence="2" id="KW-0240">DNA-directed RNA polymerase</keyword>
<keyword evidence="4" id="KW-0548">Nucleotidyltransferase</keyword>
<dbReference type="GO" id="GO:0006352">
    <property type="term" value="P:DNA-templated transcription initiation"/>
    <property type="evidence" value="ECO:0007669"/>
    <property type="project" value="InterPro"/>
</dbReference>
<sequence>MKMQSSLLPQLQQKLKLSPQIIQSIEILQLPLMALVEHIQQELVDNPVLEEVVDEKKDENLKEAADAAQTTTEDEKGDEIDKLGEFTEDWREFYSQTTVRRNTGSEERDQKQEALENTAAKPMSLHDYLMGQLSLIDVPNNLTEACENIIYSIDKSGYLASPLEEILQSLEKPLLLEDIKEALRMVQALEPPGVGARNLQECLMLQLDKRDPNYQLTKELLLNHLESIEMKKYPVIAKKTGYSLDVIKRQVDFIRTLNPKPGSLFCDETIPYVVPEVKVEYIDGKYEVFLIDNTNLPHLHISSFYKKFLNESGTDTSTRQYIQKKIESAKWLIDAIEQRRSTLYKVACKIVELQKDFLDEGIHRLRTLKMQDVADVVKVHVSTVSRAIAHKYIQTPQGIFEIKFFFTGGFQNVDGSMESWEAIRQKLAEIVAKENKANPLSDEEVAEKLHASGIAIARRTVTKYRRIMKIPSSRQRKEY</sequence>
<dbReference type="GO" id="GO:0016987">
    <property type="term" value="F:sigma factor activity"/>
    <property type="evidence" value="ECO:0007669"/>
    <property type="project" value="UniProtKB-KW"/>
</dbReference>
<keyword evidence="13" id="KW-1185">Reference proteome</keyword>
<evidence type="ECO:0000256" key="8">
    <source>
        <dbReference type="ARBA" id="ARBA00023163"/>
    </source>
</evidence>
<evidence type="ECO:0000256" key="5">
    <source>
        <dbReference type="ARBA" id="ARBA00023015"/>
    </source>
</evidence>
<reference evidence="12 13" key="1">
    <citation type="journal article" date="2013" name="BMC Microbiol.">
        <title>Identification of the type II cytochrome c maturation pathway in anammox bacteria by comparative genomics.</title>
        <authorList>
            <person name="Ferousi C."/>
            <person name="Speth D.R."/>
            <person name="Reimann J."/>
            <person name="Op den Camp H.J."/>
            <person name="Allen J.W."/>
            <person name="Keltjens J.T."/>
            <person name="Jetten M.S."/>
        </authorList>
    </citation>
    <scope>NUCLEOTIDE SEQUENCE [LARGE SCALE GENOMIC DNA]</scope>
    <source>
        <strain evidence="12">RU1</strain>
    </source>
</reference>
<dbReference type="PROSITE" id="PS00718">
    <property type="entry name" value="SIGMA54_2"/>
    <property type="match status" value="1"/>
</dbReference>
<evidence type="ECO:0000313" key="12">
    <source>
        <dbReference type="EMBL" id="KKO20200.1"/>
    </source>
</evidence>
<comment type="similarity">
    <text evidence="1">Belongs to the sigma-54 factor family.</text>
</comment>
<evidence type="ECO:0000256" key="4">
    <source>
        <dbReference type="ARBA" id="ARBA00022695"/>
    </source>
</evidence>